<dbReference type="InterPro" id="IPR050204">
    <property type="entry name" value="AraC_XylS_family_regulators"/>
</dbReference>
<dbReference type="Gene3D" id="1.10.10.60">
    <property type="entry name" value="Homeodomain-like"/>
    <property type="match status" value="1"/>
</dbReference>
<organism evidence="5 6">
    <name type="scientific">Luteolibacter pohnpeiensis</name>
    <dbReference type="NCBI Taxonomy" id="454153"/>
    <lineage>
        <taxon>Bacteria</taxon>
        <taxon>Pseudomonadati</taxon>
        <taxon>Verrucomicrobiota</taxon>
        <taxon>Verrucomicrobiia</taxon>
        <taxon>Verrucomicrobiales</taxon>
        <taxon>Verrucomicrobiaceae</taxon>
        <taxon>Luteolibacter</taxon>
    </lineage>
</organism>
<evidence type="ECO:0000256" key="3">
    <source>
        <dbReference type="ARBA" id="ARBA00023163"/>
    </source>
</evidence>
<dbReference type="SUPFAM" id="SSF46689">
    <property type="entry name" value="Homeodomain-like"/>
    <property type="match status" value="1"/>
</dbReference>
<dbReference type="Pfam" id="PF12833">
    <property type="entry name" value="HTH_18"/>
    <property type="match status" value="1"/>
</dbReference>
<keyword evidence="3" id="KW-0804">Transcription</keyword>
<keyword evidence="6" id="KW-1185">Reference proteome</keyword>
<dbReference type="InterPro" id="IPR018060">
    <property type="entry name" value="HTH_AraC"/>
</dbReference>
<dbReference type="GO" id="GO:0003700">
    <property type="term" value="F:DNA-binding transcription factor activity"/>
    <property type="evidence" value="ECO:0007669"/>
    <property type="project" value="InterPro"/>
</dbReference>
<evidence type="ECO:0000256" key="1">
    <source>
        <dbReference type="ARBA" id="ARBA00023015"/>
    </source>
</evidence>
<dbReference type="InterPro" id="IPR009057">
    <property type="entry name" value="Homeodomain-like_sf"/>
</dbReference>
<dbReference type="EMBL" id="JAENIJ010000002">
    <property type="protein sequence ID" value="MBK1881056.1"/>
    <property type="molecule type" value="Genomic_DNA"/>
</dbReference>
<evidence type="ECO:0000256" key="2">
    <source>
        <dbReference type="ARBA" id="ARBA00023125"/>
    </source>
</evidence>
<dbReference type="SMART" id="SM00342">
    <property type="entry name" value="HTH_ARAC"/>
    <property type="match status" value="1"/>
</dbReference>
<sequence>MKRRDVEIALKDGLLLATLAREPAPIPLSKVARESGFQLSLVCARIGISERHFRRLFDSGVGINPKEWLRNERMVAARALLREGGPVKEVAHTLGFATPRMMSREFQLFHGVTPTSFQRREHSYAQEARMAAAQ</sequence>
<dbReference type="Proteomes" id="UP000603141">
    <property type="component" value="Unassembled WGS sequence"/>
</dbReference>
<keyword evidence="2" id="KW-0238">DNA-binding</keyword>
<keyword evidence="1" id="KW-0805">Transcription regulation</keyword>
<dbReference type="GO" id="GO:0043565">
    <property type="term" value="F:sequence-specific DNA binding"/>
    <property type="evidence" value="ECO:0007669"/>
    <property type="project" value="InterPro"/>
</dbReference>
<comment type="caution">
    <text evidence="5">The sequence shown here is derived from an EMBL/GenBank/DDBJ whole genome shotgun (WGS) entry which is preliminary data.</text>
</comment>
<proteinExistence type="predicted"/>
<feature type="domain" description="HTH araC/xylS-type" evidence="4">
    <location>
        <begin position="21"/>
        <end position="120"/>
    </location>
</feature>
<dbReference type="RefSeq" id="WP_200266878.1">
    <property type="nucleotide sequence ID" value="NZ_JAENIJ010000002.1"/>
</dbReference>
<accession>A0A934S5C8</accession>
<evidence type="ECO:0000313" key="6">
    <source>
        <dbReference type="Proteomes" id="UP000603141"/>
    </source>
</evidence>
<evidence type="ECO:0000313" key="5">
    <source>
        <dbReference type="EMBL" id="MBK1881056.1"/>
    </source>
</evidence>
<dbReference type="AlphaFoldDB" id="A0A934S5C8"/>
<dbReference type="PROSITE" id="PS01124">
    <property type="entry name" value="HTH_ARAC_FAMILY_2"/>
    <property type="match status" value="1"/>
</dbReference>
<name>A0A934S5C8_9BACT</name>
<protein>
    <submittedName>
        <fullName evidence="5">Helix-turn-helix transcriptional regulator</fullName>
    </submittedName>
</protein>
<evidence type="ECO:0000259" key="4">
    <source>
        <dbReference type="PROSITE" id="PS01124"/>
    </source>
</evidence>
<gene>
    <name evidence="5" type="ORF">JIN85_01440</name>
</gene>
<dbReference type="PANTHER" id="PTHR46796">
    <property type="entry name" value="HTH-TYPE TRANSCRIPTIONAL ACTIVATOR RHAS-RELATED"/>
    <property type="match status" value="1"/>
</dbReference>
<reference evidence="5" key="1">
    <citation type="submission" date="2021-01" db="EMBL/GenBank/DDBJ databases">
        <title>Modified the classification status of verrucomicrobia.</title>
        <authorList>
            <person name="Feng X."/>
        </authorList>
    </citation>
    <scope>NUCLEOTIDE SEQUENCE</scope>
    <source>
        <strain evidence="5">KCTC 22041</strain>
    </source>
</reference>